<keyword evidence="2" id="KW-0349">Heme</keyword>
<dbReference type="GO" id="GO:0004497">
    <property type="term" value="F:monooxygenase activity"/>
    <property type="evidence" value="ECO:0007669"/>
    <property type="project" value="UniProtKB-KW"/>
</dbReference>
<dbReference type="GO" id="GO:0005506">
    <property type="term" value="F:iron ion binding"/>
    <property type="evidence" value="ECO:0007669"/>
    <property type="project" value="InterPro"/>
</dbReference>
<gene>
    <name evidence="3" type="ORF">I7412_31945</name>
</gene>
<reference evidence="3" key="1">
    <citation type="submission" date="2020-12" db="EMBL/GenBank/DDBJ databases">
        <title>Genomic characterization of non-nitrogen-fixing Frankia strains.</title>
        <authorList>
            <person name="Carlos-Shanley C."/>
            <person name="Guerra T."/>
            <person name="Hahn D."/>
        </authorList>
    </citation>
    <scope>NUCLEOTIDE SEQUENCE</scope>
    <source>
        <strain evidence="3">CN6</strain>
    </source>
</reference>
<protein>
    <submittedName>
        <fullName evidence="3">Cytochrome P450</fullName>
    </submittedName>
</protein>
<dbReference type="GO" id="GO:0016705">
    <property type="term" value="F:oxidoreductase activity, acting on paired donors, with incorporation or reduction of molecular oxygen"/>
    <property type="evidence" value="ECO:0007669"/>
    <property type="project" value="InterPro"/>
</dbReference>
<evidence type="ECO:0000313" key="4">
    <source>
        <dbReference type="Proteomes" id="UP000604475"/>
    </source>
</evidence>
<dbReference type="GO" id="GO:0020037">
    <property type="term" value="F:heme binding"/>
    <property type="evidence" value="ECO:0007669"/>
    <property type="project" value="InterPro"/>
</dbReference>
<dbReference type="InterPro" id="IPR001128">
    <property type="entry name" value="Cyt_P450"/>
</dbReference>
<dbReference type="InterPro" id="IPR017972">
    <property type="entry name" value="Cyt_P450_CS"/>
</dbReference>
<dbReference type="PANTHER" id="PTHR46696:SF6">
    <property type="entry name" value="P450, PUTATIVE (EUROFUNG)-RELATED"/>
    <property type="match status" value="1"/>
</dbReference>
<dbReference type="RefSeq" id="WP_203005951.1">
    <property type="nucleotide sequence ID" value="NZ_JADWYU010000192.1"/>
</dbReference>
<accession>A0A937RK16</accession>
<proteinExistence type="inferred from homology"/>
<comment type="similarity">
    <text evidence="1 2">Belongs to the cytochrome P450 family.</text>
</comment>
<keyword evidence="4" id="KW-1185">Reference proteome</keyword>
<dbReference type="PANTHER" id="PTHR46696">
    <property type="entry name" value="P450, PUTATIVE (EUROFUNG)-RELATED"/>
    <property type="match status" value="1"/>
</dbReference>
<dbReference type="Pfam" id="PF00067">
    <property type="entry name" value="p450"/>
    <property type="match status" value="1"/>
</dbReference>
<evidence type="ECO:0000256" key="1">
    <source>
        <dbReference type="ARBA" id="ARBA00010617"/>
    </source>
</evidence>
<dbReference type="Gene3D" id="1.10.630.10">
    <property type="entry name" value="Cytochrome P450"/>
    <property type="match status" value="1"/>
</dbReference>
<dbReference type="InterPro" id="IPR002397">
    <property type="entry name" value="Cyt_P450_B"/>
</dbReference>
<dbReference type="SUPFAM" id="SSF48264">
    <property type="entry name" value="Cytochrome P450"/>
    <property type="match status" value="1"/>
</dbReference>
<keyword evidence="2" id="KW-0408">Iron</keyword>
<comment type="caution">
    <text evidence="3">The sequence shown here is derived from an EMBL/GenBank/DDBJ whole genome shotgun (WGS) entry which is preliminary data.</text>
</comment>
<dbReference type="AlphaFoldDB" id="A0A937RK16"/>
<dbReference type="EMBL" id="JAEACQ010000281">
    <property type="protein sequence ID" value="MBL7631692.1"/>
    <property type="molecule type" value="Genomic_DNA"/>
</dbReference>
<dbReference type="PRINTS" id="PR00359">
    <property type="entry name" value="BP450"/>
</dbReference>
<dbReference type="Proteomes" id="UP000604475">
    <property type="component" value="Unassembled WGS sequence"/>
</dbReference>
<evidence type="ECO:0000313" key="3">
    <source>
        <dbReference type="EMBL" id="MBL7631692.1"/>
    </source>
</evidence>
<dbReference type="PROSITE" id="PS00086">
    <property type="entry name" value="CYTOCHROME_P450"/>
    <property type="match status" value="1"/>
</dbReference>
<keyword evidence="2" id="KW-0479">Metal-binding</keyword>
<name>A0A937RK16_9ACTN</name>
<dbReference type="InterPro" id="IPR036396">
    <property type="entry name" value="Cyt_P450_sf"/>
</dbReference>
<sequence>MAQADHPVTKVDFVNLVASFGGTATSTQPQPVNHALVERGAVRLGDAVLVNSRALADATLRNRSLFSSEDLVEQGNTLPLIPLGIDPPDHTAYRRFLDPLFSPRRVDALEADITARVNRFVDTFVDRGSCDFTAEFAELFPSSVFLGMLGLPWEELGTLVGFRDGLLRPGDLAMRPEERSAIQRDTARQVYAYFDAVLDQRAAAPRDDLLSLFVSAQTAEGRFRRDELLSICFVLLTAGLDTVTDSLTCFFAFLAQHPGHRRRIVQDPDVIANAVEELLRWETPVPSVVRWARQDAALGGETVEAGHHVMVNLGAANLDPAEFPDPLEVRFDREVNRHLAFGGGVHRCLGSHLARRELRIALREWHRRIPEYTLSPGYEVSYLPPLRYVPDLRLSWAT</sequence>
<organism evidence="3 4">
    <name type="scientific">Frankia nepalensis</name>
    <dbReference type="NCBI Taxonomy" id="1836974"/>
    <lineage>
        <taxon>Bacteria</taxon>
        <taxon>Bacillati</taxon>
        <taxon>Actinomycetota</taxon>
        <taxon>Actinomycetes</taxon>
        <taxon>Frankiales</taxon>
        <taxon>Frankiaceae</taxon>
        <taxon>Frankia</taxon>
    </lineage>
</organism>
<keyword evidence="2" id="KW-0503">Monooxygenase</keyword>
<evidence type="ECO:0000256" key="2">
    <source>
        <dbReference type="RuleBase" id="RU000461"/>
    </source>
</evidence>
<keyword evidence="2" id="KW-0560">Oxidoreductase</keyword>